<accession>A0AA85IRX9</accession>
<keyword evidence="6" id="KW-0963">Cytoplasm</keyword>
<keyword evidence="8" id="KW-0653">Protein transport</keyword>
<dbReference type="Proteomes" id="UP000050795">
    <property type="component" value="Unassembled WGS sequence"/>
</dbReference>
<evidence type="ECO:0000256" key="10">
    <source>
        <dbReference type="ARBA" id="ARBA00030834"/>
    </source>
</evidence>
<evidence type="ECO:0000256" key="6">
    <source>
        <dbReference type="ARBA" id="ARBA00022490"/>
    </source>
</evidence>
<keyword evidence="9" id="KW-0539">Nucleus</keyword>
<dbReference type="GO" id="GO:0005737">
    <property type="term" value="C:cytoplasm"/>
    <property type="evidence" value="ECO:0007669"/>
    <property type="project" value="UniProtKB-SubCell"/>
</dbReference>
<dbReference type="WBParaSite" id="TREG1_106450.1">
    <property type="protein sequence ID" value="TREG1_106450.1"/>
    <property type="gene ID" value="TREG1_106450"/>
</dbReference>
<feature type="domain" description="Phosphorylated adapter RNA export protein RNA-binding" evidence="12">
    <location>
        <begin position="82"/>
        <end position="164"/>
    </location>
</feature>
<dbReference type="GO" id="GO:0003723">
    <property type="term" value="F:RNA binding"/>
    <property type="evidence" value="ECO:0007669"/>
    <property type="project" value="UniProtKB-KW"/>
</dbReference>
<evidence type="ECO:0000256" key="4">
    <source>
        <dbReference type="ARBA" id="ARBA00016856"/>
    </source>
</evidence>
<keyword evidence="7" id="KW-0694">RNA-binding</keyword>
<reference evidence="14" key="2">
    <citation type="submission" date="2023-11" db="UniProtKB">
        <authorList>
            <consortium name="WormBaseParasite"/>
        </authorList>
    </citation>
    <scope>IDENTIFICATION</scope>
</reference>
<feature type="compositionally biased region" description="Acidic residues" evidence="11">
    <location>
        <begin position="256"/>
        <end position="272"/>
    </location>
</feature>
<evidence type="ECO:0000256" key="8">
    <source>
        <dbReference type="ARBA" id="ARBA00022927"/>
    </source>
</evidence>
<keyword evidence="5" id="KW-0813">Transport</keyword>
<dbReference type="GO" id="GO:0006408">
    <property type="term" value="P:snRNA export from nucleus"/>
    <property type="evidence" value="ECO:0007669"/>
    <property type="project" value="InterPro"/>
</dbReference>
<reference evidence="13" key="1">
    <citation type="submission" date="2022-06" db="EMBL/GenBank/DDBJ databases">
        <authorList>
            <person name="Berger JAMES D."/>
            <person name="Berger JAMES D."/>
        </authorList>
    </citation>
    <scope>NUCLEOTIDE SEQUENCE [LARGE SCALE GENOMIC DNA]</scope>
</reference>
<evidence type="ECO:0000256" key="9">
    <source>
        <dbReference type="ARBA" id="ARBA00023242"/>
    </source>
</evidence>
<protein>
    <recommendedName>
        <fullName evidence="4">Phosphorylated adapter RNA export protein</fullName>
    </recommendedName>
    <alternativeName>
        <fullName evidence="10">RNA U small nuclear RNA export adapter protein</fullName>
    </alternativeName>
</protein>
<proteinExistence type="inferred from homology"/>
<evidence type="ECO:0000256" key="7">
    <source>
        <dbReference type="ARBA" id="ARBA00022884"/>
    </source>
</evidence>
<evidence type="ECO:0000256" key="3">
    <source>
        <dbReference type="ARBA" id="ARBA00006094"/>
    </source>
</evidence>
<dbReference type="Gene3D" id="1.10.10.1440">
    <property type="entry name" value="PHAX RNA-binding domain"/>
    <property type="match status" value="1"/>
</dbReference>
<dbReference type="GO" id="GO:0015031">
    <property type="term" value="P:protein transport"/>
    <property type="evidence" value="ECO:0007669"/>
    <property type="project" value="UniProtKB-KW"/>
</dbReference>
<organism evidence="13 14">
    <name type="scientific">Trichobilharzia regenti</name>
    <name type="common">Nasal bird schistosome</name>
    <dbReference type="NCBI Taxonomy" id="157069"/>
    <lineage>
        <taxon>Eukaryota</taxon>
        <taxon>Metazoa</taxon>
        <taxon>Spiralia</taxon>
        <taxon>Lophotrochozoa</taxon>
        <taxon>Platyhelminthes</taxon>
        <taxon>Trematoda</taxon>
        <taxon>Digenea</taxon>
        <taxon>Strigeidida</taxon>
        <taxon>Schistosomatoidea</taxon>
        <taxon>Schistosomatidae</taxon>
        <taxon>Trichobilharzia</taxon>
    </lineage>
</organism>
<name>A0AA85IRX9_TRIRE</name>
<dbReference type="FunFam" id="1.10.10.1440:FF:000001">
    <property type="entry name" value="phosphorylated adapter RNA export protein-like"/>
    <property type="match status" value="1"/>
</dbReference>
<comment type="subcellular location">
    <subcellularLocation>
        <location evidence="2">Cytoplasm</location>
    </subcellularLocation>
    <subcellularLocation>
        <location evidence="1">Nucleus</location>
    </subcellularLocation>
</comment>
<evidence type="ECO:0000313" key="14">
    <source>
        <dbReference type="WBParaSite" id="TREG1_106450.1"/>
    </source>
</evidence>
<sequence>MQADQKRGRFIGEVTDCTTPYVCSLLLKINQSINKSSKWLTEKGSTKSTVLSLRQQLGPLSWDQSVCRSHIDVNFDSPPDRVAETIIRALNEPNEDLIRRTVNILGVQRALEFYYLTEDIENSGGLYLVDGSRRRSPGGVYLNLIKHSYSVKNEEKQIIFMIDKQIKNKMKRIRKHRRRKHRKLENLKNRPIIRDINNNNPIKPFNDDTNFSSSIDADNNLEEPPFILLDERTSPVTAKMDTTDTVISSCKKSPDSDESLEEGEIPSSDDDI</sequence>
<dbReference type="GO" id="GO:0005634">
    <property type="term" value="C:nucleus"/>
    <property type="evidence" value="ECO:0007669"/>
    <property type="project" value="UniProtKB-SubCell"/>
</dbReference>
<dbReference type="AlphaFoldDB" id="A0AA85IRX9"/>
<keyword evidence="13" id="KW-1185">Reference proteome</keyword>
<feature type="region of interest" description="Disordered" evidence="11">
    <location>
        <begin position="230"/>
        <end position="272"/>
    </location>
</feature>
<dbReference type="InterPro" id="IPR019385">
    <property type="entry name" value="PHAX_RNA-binding_domain"/>
</dbReference>
<evidence type="ECO:0000256" key="1">
    <source>
        <dbReference type="ARBA" id="ARBA00004123"/>
    </source>
</evidence>
<evidence type="ECO:0000256" key="5">
    <source>
        <dbReference type="ARBA" id="ARBA00022448"/>
    </source>
</evidence>
<comment type="similarity">
    <text evidence="3">Belongs to the PHAX family.</text>
</comment>
<evidence type="ECO:0000256" key="11">
    <source>
        <dbReference type="SAM" id="MobiDB-lite"/>
    </source>
</evidence>
<evidence type="ECO:0000313" key="13">
    <source>
        <dbReference type="Proteomes" id="UP000050795"/>
    </source>
</evidence>
<dbReference type="PANTHER" id="PTHR13135:SF0">
    <property type="entry name" value="PHOSPHORYLATED ADAPTER RNA EXPORT PROTEIN"/>
    <property type="match status" value="1"/>
</dbReference>
<evidence type="ECO:0000256" key="2">
    <source>
        <dbReference type="ARBA" id="ARBA00004496"/>
    </source>
</evidence>
<dbReference type="InterPro" id="IPR038092">
    <property type="entry name" value="PHAX_RNA-binding_sf"/>
</dbReference>
<evidence type="ECO:0000259" key="12">
    <source>
        <dbReference type="Pfam" id="PF10258"/>
    </source>
</evidence>
<dbReference type="PANTHER" id="PTHR13135">
    <property type="entry name" value="CYTOSOLIC RESINIFERATOXIN BINDING PROTEIN RBP-26"/>
    <property type="match status" value="1"/>
</dbReference>
<dbReference type="InterPro" id="IPR039047">
    <property type="entry name" value="PHAX"/>
</dbReference>
<dbReference type="Pfam" id="PF10258">
    <property type="entry name" value="PHAX_RNA-bd"/>
    <property type="match status" value="1"/>
</dbReference>